<dbReference type="InParanoid" id="A0A067MU97"/>
<gene>
    <name evidence="1" type="ORF">BOTBODRAFT_435472</name>
</gene>
<protein>
    <submittedName>
        <fullName evidence="1">Uncharacterized protein</fullName>
    </submittedName>
</protein>
<dbReference type="STRING" id="930990.A0A067MU97"/>
<reference evidence="2" key="1">
    <citation type="journal article" date="2014" name="Proc. Natl. Acad. Sci. U.S.A.">
        <title>Extensive sampling of basidiomycete genomes demonstrates inadequacy of the white-rot/brown-rot paradigm for wood decay fungi.</title>
        <authorList>
            <person name="Riley R."/>
            <person name="Salamov A.A."/>
            <person name="Brown D.W."/>
            <person name="Nagy L.G."/>
            <person name="Floudas D."/>
            <person name="Held B.W."/>
            <person name="Levasseur A."/>
            <person name="Lombard V."/>
            <person name="Morin E."/>
            <person name="Otillar R."/>
            <person name="Lindquist E.A."/>
            <person name="Sun H."/>
            <person name="LaButti K.M."/>
            <person name="Schmutz J."/>
            <person name="Jabbour D."/>
            <person name="Luo H."/>
            <person name="Baker S.E."/>
            <person name="Pisabarro A.G."/>
            <person name="Walton J.D."/>
            <person name="Blanchette R.A."/>
            <person name="Henrissat B."/>
            <person name="Martin F."/>
            <person name="Cullen D."/>
            <person name="Hibbett D.S."/>
            <person name="Grigoriev I.V."/>
        </authorList>
    </citation>
    <scope>NUCLEOTIDE SEQUENCE [LARGE SCALE GENOMIC DNA]</scope>
    <source>
        <strain evidence="2">FD-172 SS1</strain>
    </source>
</reference>
<evidence type="ECO:0000313" key="2">
    <source>
        <dbReference type="Proteomes" id="UP000027195"/>
    </source>
</evidence>
<proteinExistence type="predicted"/>
<accession>A0A067MU97</accession>
<organism evidence="1 2">
    <name type="scientific">Botryobasidium botryosum (strain FD-172 SS1)</name>
    <dbReference type="NCBI Taxonomy" id="930990"/>
    <lineage>
        <taxon>Eukaryota</taxon>
        <taxon>Fungi</taxon>
        <taxon>Dikarya</taxon>
        <taxon>Basidiomycota</taxon>
        <taxon>Agaricomycotina</taxon>
        <taxon>Agaricomycetes</taxon>
        <taxon>Cantharellales</taxon>
        <taxon>Botryobasidiaceae</taxon>
        <taxon>Botryobasidium</taxon>
    </lineage>
</organism>
<dbReference type="EMBL" id="KL198019">
    <property type="protein sequence ID" value="KDQ19303.1"/>
    <property type="molecule type" value="Genomic_DNA"/>
</dbReference>
<sequence length="212" mass="22319">MGTKLARVTPPQAFTCGESPVGVSIHDLPCCSGEPIGPRVVLLAFREVGSRASRTELTGLELALGLTLVGLGLPALSSLQENPSPLKEPEGNLQIWWAQENVCVLVTTHLDDERNFQAAIVVIHATAMLAEDTPDIVYGVVTSILHLVAVRIDKPVAGGAARHTLALQFLPSFYAISGSTQGIAALARLGTSTQRSARPPLQPPSLPLHSGV</sequence>
<dbReference type="AlphaFoldDB" id="A0A067MU97"/>
<evidence type="ECO:0000313" key="1">
    <source>
        <dbReference type="EMBL" id="KDQ19303.1"/>
    </source>
</evidence>
<keyword evidence="2" id="KW-1185">Reference proteome</keyword>
<dbReference type="HOGENOM" id="CLU_1299512_0_0_1"/>
<dbReference type="Proteomes" id="UP000027195">
    <property type="component" value="Unassembled WGS sequence"/>
</dbReference>
<dbReference type="OrthoDB" id="3229878at2759"/>
<name>A0A067MU97_BOTB1</name>